<evidence type="ECO:0000256" key="3">
    <source>
        <dbReference type="ARBA" id="ARBA00018504"/>
    </source>
</evidence>
<feature type="region of interest" description="Disordered" evidence="11">
    <location>
        <begin position="114"/>
        <end position="185"/>
    </location>
</feature>
<evidence type="ECO:0000256" key="7">
    <source>
        <dbReference type="ARBA" id="ARBA00023163"/>
    </source>
</evidence>
<keyword evidence="8 9" id="KW-0539">Nucleus</keyword>
<feature type="compositionally biased region" description="Low complexity" evidence="11">
    <location>
        <begin position="152"/>
        <end position="162"/>
    </location>
</feature>
<evidence type="ECO:0000313" key="13">
    <source>
        <dbReference type="Proteomes" id="UP001642501"/>
    </source>
</evidence>
<keyword evidence="13" id="KW-1185">Reference proteome</keyword>
<comment type="caution">
    <text evidence="12">The sequence shown here is derived from an EMBL/GenBank/DDBJ whole genome shotgun (WGS) entry which is preliminary data.</text>
</comment>
<dbReference type="Proteomes" id="UP001642501">
    <property type="component" value="Unassembled WGS sequence"/>
</dbReference>
<comment type="function">
    <text evidence="9">Component of the NuA4 histone acetyltransferase complex which is involved in transcriptional activation of selected genes principally by acetylation of nucleosomal histone H4 and H2A. The NuA4 complex is also involved in DNA repair.</text>
</comment>
<keyword evidence="5 9" id="KW-0805">Transcription regulation</keyword>
<name>A0ABP0DHI8_9PEZI</name>
<feature type="compositionally biased region" description="Low complexity" evidence="11">
    <location>
        <begin position="133"/>
        <end position="144"/>
    </location>
</feature>
<sequence>MADKPQAGVAINADTPGIPYYDKSRQHLKELLQKRKTLERQLHSREEAIAQKEIEYLENTTNGNIITGFDNYVKGITGAAAQRRKTGATEANRLFTRSSISYHAANASNAPTALQTSFKDGTGPASGSGSGQATPTSTTAGKAAPSKKKKTAAAVAAATSGVDDSETDTTRETKKVRTSFGTVRK</sequence>
<evidence type="ECO:0000313" key="12">
    <source>
        <dbReference type="EMBL" id="CAK7266552.1"/>
    </source>
</evidence>
<dbReference type="EMBL" id="CAWUOM010000026">
    <property type="protein sequence ID" value="CAK7266552.1"/>
    <property type="molecule type" value="Genomic_DNA"/>
</dbReference>
<evidence type="ECO:0000256" key="4">
    <source>
        <dbReference type="ARBA" id="ARBA00022853"/>
    </source>
</evidence>
<comment type="subcellular location">
    <subcellularLocation>
        <location evidence="1 9">Nucleus</location>
    </subcellularLocation>
</comment>
<evidence type="ECO:0000256" key="11">
    <source>
        <dbReference type="SAM" id="MobiDB-lite"/>
    </source>
</evidence>
<comment type="subunit">
    <text evidence="9">Component of the NuA4 histone acetyltransferase complex.</text>
</comment>
<protein>
    <recommendedName>
        <fullName evidence="3 9">Chromatin modification-related protein EAF6</fullName>
    </recommendedName>
</protein>
<keyword evidence="7 9" id="KW-0804">Transcription</keyword>
<reference evidence="12 13" key="1">
    <citation type="submission" date="2024-01" db="EMBL/GenBank/DDBJ databases">
        <authorList>
            <person name="Allen C."/>
            <person name="Tagirdzhanova G."/>
        </authorList>
    </citation>
    <scope>NUCLEOTIDE SEQUENCE [LARGE SCALE GENOMIC DNA]</scope>
    <source>
        <strain evidence="12 13">CBS 573.63</strain>
    </source>
</reference>
<evidence type="ECO:0000256" key="8">
    <source>
        <dbReference type="ARBA" id="ARBA00023242"/>
    </source>
</evidence>
<organism evidence="12 13">
    <name type="scientific">Sporothrix epigloea</name>
    <dbReference type="NCBI Taxonomy" id="1892477"/>
    <lineage>
        <taxon>Eukaryota</taxon>
        <taxon>Fungi</taxon>
        <taxon>Dikarya</taxon>
        <taxon>Ascomycota</taxon>
        <taxon>Pezizomycotina</taxon>
        <taxon>Sordariomycetes</taxon>
        <taxon>Sordariomycetidae</taxon>
        <taxon>Ophiostomatales</taxon>
        <taxon>Ophiostomataceae</taxon>
        <taxon>Sporothrix</taxon>
    </lineage>
</organism>
<keyword evidence="6 10" id="KW-0175">Coiled coil</keyword>
<dbReference type="InterPro" id="IPR015418">
    <property type="entry name" value="Eaf6"/>
</dbReference>
<keyword evidence="9" id="KW-0234">DNA repair</keyword>
<accession>A0ABP0DHI8</accession>
<evidence type="ECO:0000256" key="6">
    <source>
        <dbReference type="ARBA" id="ARBA00023054"/>
    </source>
</evidence>
<feature type="coiled-coil region" evidence="10">
    <location>
        <begin position="21"/>
        <end position="55"/>
    </location>
</feature>
<keyword evidence="4 9" id="KW-0156">Chromatin regulator</keyword>
<keyword evidence="9" id="KW-0227">DNA damage</keyword>
<evidence type="ECO:0000256" key="2">
    <source>
        <dbReference type="ARBA" id="ARBA00010916"/>
    </source>
</evidence>
<gene>
    <name evidence="12" type="ORF">SEPCBS57363_002147</name>
</gene>
<evidence type="ECO:0000256" key="1">
    <source>
        <dbReference type="ARBA" id="ARBA00004123"/>
    </source>
</evidence>
<evidence type="ECO:0000256" key="9">
    <source>
        <dbReference type="RuleBase" id="RU368022"/>
    </source>
</evidence>
<dbReference type="PANTHER" id="PTHR13476">
    <property type="entry name" value="CHROMATIN MODIFICATION-RELATED PROTEIN MEAF6"/>
    <property type="match status" value="1"/>
</dbReference>
<comment type="similarity">
    <text evidence="2 9">Belongs to the EAF6 family.</text>
</comment>
<evidence type="ECO:0000256" key="5">
    <source>
        <dbReference type="ARBA" id="ARBA00023015"/>
    </source>
</evidence>
<proteinExistence type="inferred from homology"/>
<dbReference type="Pfam" id="PF09340">
    <property type="entry name" value="NuA4"/>
    <property type="match status" value="1"/>
</dbReference>
<evidence type="ECO:0000256" key="10">
    <source>
        <dbReference type="SAM" id="Coils"/>
    </source>
</evidence>